<proteinExistence type="predicted"/>
<dbReference type="OrthoDB" id="9814088at2"/>
<dbReference type="SMART" id="SM00487">
    <property type="entry name" value="DEXDc"/>
    <property type="match status" value="1"/>
</dbReference>
<dbReference type="PANTHER" id="PTHR45766">
    <property type="entry name" value="DNA ANNEALING HELICASE AND ENDONUCLEASE ZRANB3 FAMILY MEMBER"/>
    <property type="match status" value="1"/>
</dbReference>
<dbReference type="InterPro" id="IPR038718">
    <property type="entry name" value="SNF2-like_sf"/>
</dbReference>
<dbReference type="AlphaFoldDB" id="A3ZSC5"/>
<dbReference type="STRING" id="314230.DSM3645_14605"/>
<dbReference type="Gene3D" id="3.40.50.10810">
    <property type="entry name" value="Tandem AAA-ATPase domain"/>
    <property type="match status" value="2"/>
</dbReference>
<accession>A3ZSC5</accession>
<name>A3ZSC5_9BACT</name>
<evidence type="ECO:0000313" key="4">
    <source>
        <dbReference type="EMBL" id="EAQ80585.1"/>
    </source>
</evidence>
<dbReference type="InterPro" id="IPR014001">
    <property type="entry name" value="Helicase_ATP-bd"/>
</dbReference>
<feature type="domain" description="Helicase ATP-binding" evidence="2">
    <location>
        <begin position="171"/>
        <end position="324"/>
    </location>
</feature>
<gene>
    <name evidence="4" type="ORF">DSM3645_14605</name>
</gene>
<evidence type="ECO:0000256" key="1">
    <source>
        <dbReference type="ARBA" id="ARBA00022801"/>
    </source>
</evidence>
<sequence>MILSIGQFAITSRNMLGIGTVVDVDIDTVSIQYFDSPAPEAVKIVEVCVDSVRPIQLSNETRVFYRDPTTFRWSVGRVLDFQKDTRKYLVCFPNGHRELLKESTLFTRWAMPIADPIELLAYQLNETPFWHEGRTSFIQNIYSQRRLSLGMPSLLSSSIDLVEHQFSVARKVLCDPFQRYLLADEVGLGKTIETGILIRQYVLDEPTEHKVLLIVPSVLITQWKLELKLRFDLSDQLGESIHVVSRDDIEAILQLGPVAGMVVIDEAHHLAAWAVSLDPSERSRYNTVAAFTADMQKRVLLLSATPVLNNERAFLAMLHLIDPVLYPLDEFTAFKERVENRQKVAEVLLSLQEDESNYFLKQSLESLDAFFIKDRRFSALCQELLALIDEDVEEEHPRRSELIRSLRLHVSEAWRLHRRMIRNRRGTTTQGLIPGRQGCEVCEWQSAQQEKLESLFHEWRIGLAAHVFDNPEFRESGANFAKELMQAVVSNPKSVARLVDFRLRADNDQSDCFPMFSTEPETLIALANHARRCNLADKHRVLLELIQQLETVSRSKMSIVVFANDAETADDIFDFLRVSLPGRIWRHSRENSGWTQALAFSASSVLLCDATAEEGLNLQKRSACIVNFDLPLSPNRIEQRIGRLDRFGTGKAIKCYNLVLASSLIEIQWNHLLDRGLGVFDQSIASLQYLVEDQLARVWDEFIDAGHEAFEEATDRLGGDDGLVKRERRIVLAQDELDSDGFSAKCDLEAFNALAQLDVKASALCEAIDGWMVKRLHFRKSGEKGRHDQVVKYEMCVRDDFKPWKKDRTSLMPYHEWDHFFRKSLDTDVRPREPVISQTHLMTFDRQEAQAREVPLARIGHPFVDAITHQIRLDDRGVCFAMWRYCPELVLDEPATIFFQIYFLIEADEAVFRDLKERWPSASITALRRRADDLFPPIAFRMLLDSDLNRITDTGLLKTLLQPYSSKGPGQPGPQDFNLNFDRWKTVEPYCDSNVWRELCYAAGERAKAGLLEQTKLPQKIKETVSRAQRMFALRRDQFQSRIVRSTREREVLVSEMSFEKAFHEALIRSIESPSIRVDSAGGIFLSNVNPFADERPREDDE</sequence>
<dbReference type="eggNOG" id="COG0553">
    <property type="taxonomic scope" value="Bacteria"/>
</dbReference>
<dbReference type="InterPro" id="IPR001650">
    <property type="entry name" value="Helicase_C-like"/>
</dbReference>
<dbReference type="Proteomes" id="UP000004358">
    <property type="component" value="Unassembled WGS sequence"/>
</dbReference>
<evidence type="ECO:0000313" key="5">
    <source>
        <dbReference type="Proteomes" id="UP000004358"/>
    </source>
</evidence>
<dbReference type="PROSITE" id="PS51192">
    <property type="entry name" value="HELICASE_ATP_BIND_1"/>
    <property type="match status" value="1"/>
</dbReference>
<organism evidence="4 5">
    <name type="scientific">Blastopirellula marina DSM 3645</name>
    <dbReference type="NCBI Taxonomy" id="314230"/>
    <lineage>
        <taxon>Bacteria</taxon>
        <taxon>Pseudomonadati</taxon>
        <taxon>Planctomycetota</taxon>
        <taxon>Planctomycetia</taxon>
        <taxon>Pirellulales</taxon>
        <taxon>Pirellulaceae</taxon>
        <taxon>Blastopirellula</taxon>
    </lineage>
</organism>
<reference evidence="4 5" key="1">
    <citation type="submission" date="2006-02" db="EMBL/GenBank/DDBJ databases">
        <authorList>
            <person name="Amann R."/>
            <person name="Ferriera S."/>
            <person name="Johnson J."/>
            <person name="Kravitz S."/>
            <person name="Halpern A."/>
            <person name="Remington K."/>
            <person name="Beeson K."/>
            <person name="Tran B."/>
            <person name="Rogers Y.-H."/>
            <person name="Friedman R."/>
            <person name="Venter J.C."/>
        </authorList>
    </citation>
    <scope>NUCLEOTIDE SEQUENCE [LARGE SCALE GENOMIC DNA]</scope>
    <source>
        <strain evidence="4 5">DSM 3645</strain>
    </source>
</reference>
<dbReference type="HOGENOM" id="CLU_009591_0_0_0"/>
<dbReference type="GO" id="GO:0016787">
    <property type="term" value="F:hydrolase activity"/>
    <property type="evidence" value="ECO:0007669"/>
    <property type="project" value="UniProtKB-KW"/>
</dbReference>
<dbReference type="InterPro" id="IPR000330">
    <property type="entry name" value="SNF2_N"/>
</dbReference>
<dbReference type="SUPFAM" id="SSF52540">
    <property type="entry name" value="P-loop containing nucleoside triphosphate hydrolases"/>
    <property type="match status" value="2"/>
</dbReference>
<comment type="caution">
    <text evidence="4">The sequence shown here is derived from an EMBL/GenBank/DDBJ whole genome shotgun (WGS) entry which is preliminary data.</text>
</comment>
<evidence type="ECO:0000259" key="2">
    <source>
        <dbReference type="PROSITE" id="PS51192"/>
    </source>
</evidence>
<dbReference type="EMBL" id="AANZ01000008">
    <property type="protein sequence ID" value="EAQ80585.1"/>
    <property type="molecule type" value="Genomic_DNA"/>
</dbReference>
<evidence type="ECO:0000259" key="3">
    <source>
        <dbReference type="PROSITE" id="PS51194"/>
    </source>
</evidence>
<dbReference type="Pfam" id="PF00271">
    <property type="entry name" value="Helicase_C"/>
    <property type="match status" value="1"/>
</dbReference>
<keyword evidence="1" id="KW-0378">Hydrolase</keyword>
<dbReference type="RefSeq" id="WP_002650819.1">
    <property type="nucleotide sequence ID" value="NZ_CH672376.1"/>
</dbReference>
<dbReference type="PANTHER" id="PTHR45766:SF6">
    <property type="entry name" value="SWI_SNF-RELATED MATRIX-ASSOCIATED ACTIN-DEPENDENT REGULATOR OF CHROMATIN SUBFAMILY A-LIKE PROTEIN 1"/>
    <property type="match status" value="1"/>
</dbReference>
<dbReference type="PROSITE" id="PS51194">
    <property type="entry name" value="HELICASE_CTER"/>
    <property type="match status" value="1"/>
</dbReference>
<protein>
    <submittedName>
        <fullName evidence="4">Type III restriction enzyme, res subunit</fullName>
    </submittedName>
</protein>
<dbReference type="Gene3D" id="3.40.50.300">
    <property type="entry name" value="P-loop containing nucleotide triphosphate hydrolases"/>
    <property type="match status" value="1"/>
</dbReference>
<dbReference type="GO" id="GO:0005524">
    <property type="term" value="F:ATP binding"/>
    <property type="evidence" value="ECO:0007669"/>
    <property type="project" value="InterPro"/>
</dbReference>
<feature type="domain" description="Helicase C-terminal" evidence="3">
    <location>
        <begin position="544"/>
        <end position="688"/>
    </location>
</feature>
<dbReference type="Pfam" id="PF00176">
    <property type="entry name" value="SNF2-rel_dom"/>
    <property type="match status" value="1"/>
</dbReference>
<dbReference type="InterPro" id="IPR027417">
    <property type="entry name" value="P-loop_NTPase"/>
</dbReference>
<dbReference type="NCBIfam" id="NF041062">
    <property type="entry name" value="DpdE"/>
    <property type="match status" value="1"/>
</dbReference>